<keyword evidence="3" id="KW-1185">Reference proteome</keyword>
<gene>
    <name evidence="2" type="ORF">CONCODRAFT_1866</name>
</gene>
<dbReference type="Proteomes" id="UP000070444">
    <property type="component" value="Unassembled WGS sequence"/>
</dbReference>
<accession>A0A137PJB7</accession>
<evidence type="ECO:0000313" key="2">
    <source>
        <dbReference type="EMBL" id="KXN75070.1"/>
    </source>
</evidence>
<proteinExistence type="predicted"/>
<evidence type="ECO:0000313" key="3">
    <source>
        <dbReference type="Proteomes" id="UP000070444"/>
    </source>
</evidence>
<evidence type="ECO:0008006" key="4">
    <source>
        <dbReference type="Google" id="ProtNLM"/>
    </source>
</evidence>
<sequence length="265" mass="29051">MAPSILKSMKSMKNIKVFKKKKPQFLEGIMIQSLTGDSVLITDLWAGNTVILKVLRRFGCPLCRYESRLLSNLKPYFDELNVRLIGIGFEEVGLQEFLDGKYWEWELFLDTDRTVHKALGLVKYGIVAGLADLVSSASRKAVSAALKLGIKGNFDGDGFQLGGTFVVGPGNTGLLYEYRQTAAAIYPSIKDLFAAAGGNPDLVQDMAPEECIFYQESMYSASTDPSLATSKATSITSSKYYTNSDSESDDGDDFTDALDDISVYS</sequence>
<protein>
    <recommendedName>
        <fullName evidence="4">Thioredoxin domain-containing protein</fullName>
    </recommendedName>
</protein>
<dbReference type="CDD" id="cd02970">
    <property type="entry name" value="PRX_like2"/>
    <property type="match status" value="1"/>
</dbReference>
<dbReference type="EMBL" id="KQ964418">
    <property type="protein sequence ID" value="KXN75070.1"/>
    <property type="molecule type" value="Genomic_DNA"/>
</dbReference>
<dbReference type="SUPFAM" id="SSF52833">
    <property type="entry name" value="Thioredoxin-like"/>
    <property type="match status" value="1"/>
</dbReference>
<feature type="compositionally biased region" description="Acidic residues" evidence="1">
    <location>
        <begin position="246"/>
        <end position="259"/>
    </location>
</feature>
<evidence type="ECO:0000256" key="1">
    <source>
        <dbReference type="SAM" id="MobiDB-lite"/>
    </source>
</evidence>
<dbReference type="Pfam" id="PF13911">
    <property type="entry name" value="AhpC-TSA_2"/>
    <property type="match status" value="1"/>
</dbReference>
<dbReference type="InterPro" id="IPR036249">
    <property type="entry name" value="Thioredoxin-like_sf"/>
</dbReference>
<feature type="region of interest" description="Disordered" evidence="1">
    <location>
        <begin position="239"/>
        <end position="265"/>
    </location>
</feature>
<dbReference type="PANTHER" id="PTHR28630:SF3">
    <property type="entry name" value="PEROXIREDOXIN-LIKE 2C"/>
    <property type="match status" value="1"/>
</dbReference>
<dbReference type="OrthoDB" id="40334at2759"/>
<dbReference type="AlphaFoldDB" id="A0A137PJB7"/>
<name>A0A137PJB7_CONC2</name>
<organism evidence="2 3">
    <name type="scientific">Conidiobolus coronatus (strain ATCC 28846 / CBS 209.66 / NRRL 28638)</name>
    <name type="common">Delacroixia coronata</name>
    <dbReference type="NCBI Taxonomy" id="796925"/>
    <lineage>
        <taxon>Eukaryota</taxon>
        <taxon>Fungi</taxon>
        <taxon>Fungi incertae sedis</taxon>
        <taxon>Zoopagomycota</taxon>
        <taxon>Entomophthoromycotina</taxon>
        <taxon>Entomophthoromycetes</taxon>
        <taxon>Entomophthorales</taxon>
        <taxon>Ancylistaceae</taxon>
        <taxon>Conidiobolus</taxon>
    </lineage>
</organism>
<dbReference type="InterPro" id="IPR032801">
    <property type="entry name" value="PXL2A/B/C"/>
</dbReference>
<dbReference type="PANTHER" id="PTHR28630">
    <property type="match status" value="1"/>
</dbReference>
<reference evidence="2 3" key="1">
    <citation type="journal article" date="2015" name="Genome Biol. Evol.">
        <title>Phylogenomic analyses indicate that early fungi evolved digesting cell walls of algal ancestors of land plants.</title>
        <authorList>
            <person name="Chang Y."/>
            <person name="Wang S."/>
            <person name="Sekimoto S."/>
            <person name="Aerts A.L."/>
            <person name="Choi C."/>
            <person name="Clum A."/>
            <person name="LaButti K.M."/>
            <person name="Lindquist E.A."/>
            <person name="Yee Ngan C."/>
            <person name="Ohm R.A."/>
            <person name="Salamov A.A."/>
            <person name="Grigoriev I.V."/>
            <person name="Spatafora J.W."/>
            <person name="Berbee M.L."/>
        </authorList>
    </citation>
    <scope>NUCLEOTIDE SEQUENCE [LARGE SCALE GENOMIC DNA]</scope>
    <source>
        <strain evidence="2 3">NRRL 28638</strain>
    </source>
</reference>
<dbReference type="Gene3D" id="3.40.30.10">
    <property type="entry name" value="Glutaredoxin"/>
    <property type="match status" value="1"/>
</dbReference>